<dbReference type="EMBL" id="JAFMYU010000010">
    <property type="protein sequence ID" value="MBO0932172.1"/>
    <property type="molecule type" value="Genomic_DNA"/>
</dbReference>
<feature type="transmembrane region" description="Helical" evidence="1">
    <location>
        <begin position="92"/>
        <end position="118"/>
    </location>
</feature>
<feature type="transmembrane region" description="Helical" evidence="1">
    <location>
        <begin position="60"/>
        <end position="80"/>
    </location>
</feature>
<sequence>MSAFIIVIFGFWFYPLLAYVAIRATADQPGTRQLLLWISFIVSGLAIIGLITGITTTLSLLDWFMLVSLYWTVSLLIWILRTERGKKGHYLAGIAQLSIFGAGYVFSTAGFTALGFMVAAHVPTDVRNVGDGLIYKEVPYGNAVSDFRLKRVELTRTPSLLPVVEWPIVRKEYDASDELMAPPFGIYYNQQRQQLCLSASHLSEDTHRLESWSDTLDVGK</sequence>
<dbReference type="RefSeq" id="WP_207336140.1">
    <property type="nucleotide sequence ID" value="NZ_JAFMYU010000010.1"/>
</dbReference>
<feature type="transmembrane region" description="Helical" evidence="1">
    <location>
        <begin position="34"/>
        <end position="54"/>
    </location>
</feature>
<keyword evidence="1" id="KW-0812">Transmembrane</keyword>
<keyword evidence="3" id="KW-1185">Reference proteome</keyword>
<reference evidence="2 3" key="1">
    <citation type="submission" date="2021-03" db="EMBL/GenBank/DDBJ databases">
        <title>Fibrella sp. HMF5036 genome sequencing and assembly.</title>
        <authorList>
            <person name="Kang H."/>
            <person name="Kim H."/>
            <person name="Bae S."/>
            <person name="Joh K."/>
        </authorList>
    </citation>
    <scope>NUCLEOTIDE SEQUENCE [LARGE SCALE GENOMIC DNA]</scope>
    <source>
        <strain evidence="2 3">HMF5036</strain>
    </source>
</reference>
<evidence type="ECO:0000256" key="1">
    <source>
        <dbReference type="SAM" id="Phobius"/>
    </source>
</evidence>
<organism evidence="2 3">
    <name type="scientific">Fibrella aquatilis</name>
    <dbReference type="NCBI Taxonomy" id="2817059"/>
    <lineage>
        <taxon>Bacteria</taxon>
        <taxon>Pseudomonadati</taxon>
        <taxon>Bacteroidota</taxon>
        <taxon>Cytophagia</taxon>
        <taxon>Cytophagales</taxon>
        <taxon>Spirosomataceae</taxon>
        <taxon>Fibrella</taxon>
    </lineage>
</organism>
<name>A0A939G4E9_9BACT</name>
<dbReference type="AlphaFoldDB" id="A0A939G4E9"/>
<evidence type="ECO:0000313" key="2">
    <source>
        <dbReference type="EMBL" id="MBO0932172.1"/>
    </source>
</evidence>
<evidence type="ECO:0000313" key="3">
    <source>
        <dbReference type="Proteomes" id="UP000664795"/>
    </source>
</evidence>
<gene>
    <name evidence="2" type="ORF">J2I48_14265</name>
</gene>
<accession>A0A939G4E9</accession>
<dbReference type="Proteomes" id="UP000664795">
    <property type="component" value="Unassembled WGS sequence"/>
</dbReference>
<proteinExistence type="predicted"/>
<keyword evidence="1" id="KW-0472">Membrane</keyword>
<comment type="caution">
    <text evidence="2">The sequence shown here is derived from an EMBL/GenBank/DDBJ whole genome shotgun (WGS) entry which is preliminary data.</text>
</comment>
<protein>
    <submittedName>
        <fullName evidence="2">Uncharacterized protein</fullName>
    </submittedName>
</protein>
<feature type="transmembrane region" description="Helical" evidence="1">
    <location>
        <begin position="6"/>
        <end position="22"/>
    </location>
</feature>
<keyword evidence="1" id="KW-1133">Transmembrane helix</keyword>